<proteinExistence type="predicted"/>
<name>A0AAV2B1P4_9ARAC</name>
<feature type="region of interest" description="Disordered" evidence="1">
    <location>
        <begin position="116"/>
        <end position="155"/>
    </location>
</feature>
<comment type="caution">
    <text evidence="2">The sequence shown here is derived from an EMBL/GenBank/DDBJ whole genome shotgun (WGS) entry which is preliminary data.</text>
</comment>
<evidence type="ECO:0000256" key="1">
    <source>
        <dbReference type="SAM" id="MobiDB-lite"/>
    </source>
</evidence>
<dbReference type="AlphaFoldDB" id="A0AAV2B1P4"/>
<protein>
    <submittedName>
        <fullName evidence="2">Uncharacterized protein</fullName>
    </submittedName>
</protein>
<keyword evidence="3" id="KW-1185">Reference proteome</keyword>
<dbReference type="Proteomes" id="UP001497382">
    <property type="component" value="Unassembled WGS sequence"/>
</dbReference>
<gene>
    <name evidence="2" type="ORF">LARSCL_LOCUS16340</name>
</gene>
<evidence type="ECO:0000313" key="3">
    <source>
        <dbReference type="Proteomes" id="UP001497382"/>
    </source>
</evidence>
<feature type="compositionally biased region" description="Basic and acidic residues" evidence="1">
    <location>
        <begin position="120"/>
        <end position="129"/>
    </location>
</feature>
<sequence length="469" mass="53027">MGRQGPRLVPFLQDGLINKKYRNLISEDTLGLIFSIILPHKTKKLDADDEFIFKDWYALNRKKYIVHSKHYTDAKQAITASLRKSDYVEKIHISDDKLTYRILSKAEVKEKKRLKKEQKKLKEVKKEATDSDDASSSVESGYGSEVDSPRNNTPVLLDGNIIPPSVIESSLVQSPPVFRTMNTDSLIPLNDVLLNTCSGKFGLLKSEIVDASISAENSLADPVMPILFEVDSFTNMQPYIDNLKLENSFPQNFHQPLENLKSEDYFSQNFDHPAHGVNLMDWSSDTPEFGNSGFVGSLPFENDLQELSNLSDEDLNNLLFKDVPAFNSNPLECEAIVNNQAVETQNGHQMPTEPKDILTEELWNKLVEVFPVIDDKPFVAFEGESRETTPDAGLPEAEENIYLCKECVHLGKIPILFCEPQFKKSSEVSGELKIAFEEAVLKEISGFKSVKEYKFIDDHLMVILEPNDE</sequence>
<evidence type="ECO:0000313" key="2">
    <source>
        <dbReference type="EMBL" id="CAL1290206.1"/>
    </source>
</evidence>
<organism evidence="2 3">
    <name type="scientific">Larinioides sclopetarius</name>
    <dbReference type="NCBI Taxonomy" id="280406"/>
    <lineage>
        <taxon>Eukaryota</taxon>
        <taxon>Metazoa</taxon>
        <taxon>Ecdysozoa</taxon>
        <taxon>Arthropoda</taxon>
        <taxon>Chelicerata</taxon>
        <taxon>Arachnida</taxon>
        <taxon>Araneae</taxon>
        <taxon>Araneomorphae</taxon>
        <taxon>Entelegynae</taxon>
        <taxon>Araneoidea</taxon>
        <taxon>Araneidae</taxon>
        <taxon>Larinioides</taxon>
    </lineage>
</organism>
<dbReference type="EMBL" id="CAXIEN010000260">
    <property type="protein sequence ID" value="CAL1290206.1"/>
    <property type="molecule type" value="Genomic_DNA"/>
</dbReference>
<feature type="compositionally biased region" description="Low complexity" evidence="1">
    <location>
        <begin position="135"/>
        <end position="146"/>
    </location>
</feature>
<reference evidence="2 3" key="1">
    <citation type="submission" date="2024-04" db="EMBL/GenBank/DDBJ databases">
        <authorList>
            <person name="Rising A."/>
            <person name="Reimegard J."/>
            <person name="Sonavane S."/>
            <person name="Akerstrom W."/>
            <person name="Nylinder S."/>
            <person name="Hedman E."/>
            <person name="Kallberg Y."/>
        </authorList>
    </citation>
    <scope>NUCLEOTIDE SEQUENCE [LARGE SCALE GENOMIC DNA]</scope>
</reference>
<accession>A0AAV2B1P4</accession>